<evidence type="ECO:0008006" key="3">
    <source>
        <dbReference type="Google" id="ProtNLM"/>
    </source>
</evidence>
<evidence type="ECO:0000313" key="1">
    <source>
        <dbReference type="EMBL" id="PKG24979.1"/>
    </source>
</evidence>
<dbReference type="OrthoDB" id="1683589at2"/>
<comment type="caution">
    <text evidence="1">The sequence shown here is derived from an EMBL/GenBank/DDBJ whole genome shotgun (WGS) entry which is preliminary data.</text>
</comment>
<dbReference type="InterPro" id="IPR021338">
    <property type="entry name" value="DUF2953"/>
</dbReference>
<protein>
    <recommendedName>
        <fullName evidence="3">DUF2953 domain-containing protein</fullName>
    </recommendedName>
</protein>
<dbReference type="Proteomes" id="UP000233375">
    <property type="component" value="Unassembled WGS sequence"/>
</dbReference>
<evidence type="ECO:0000313" key="2">
    <source>
        <dbReference type="Proteomes" id="UP000233375"/>
    </source>
</evidence>
<dbReference type="RefSeq" id="WP_101175693.1">
    <property type="nucleotide sequence ID" value="NZ_PISE01000008.1"/>
</dbReference>
<gene>
    <name evidence="1" type="ORF">CWS01_03655</name>
</gene>
<proteinExistence type="predicted"/>
<organism evidence="1 2">
    <name type="scientific">Niallia nealsonii</name>
    <dbReference type="NCBI Taxonomy" id="115979"/>
    <lineage>
        <taxon>Bacteria</taxon>
        <taxon>Bacillati</taxon>
        <taxon>Bacillota</taxon>
        <taxon>Bacilli</taxon>
        <taxon>Bacillales</taxon>
        <taxon>Bacillaceae</taxon>
        <taxon>Niallia</taxon>
    </lineage>
</organism>
<accession>A0A2N0Z652</accession>
<keyword evidence="2" id="KW-1185">Reference proteome</keyword>
<dbReference type="AlphaFoldDB" id="A0A2N0Z652"/>
<name>A0A2N0Z652_9BACI</name>
<reference evidence="1 2" key="1">
    <citation type="journal article" date="2003" name="Int. J. Syst. Evol. Microbiol.">
        <title>Bacillus nealsonii sp. nov., isolated from a spacecraft-assembly facility, whose spores are gamma-radiation resistant.</title>
        <authorList>
            <person name="Venkateswaran K."/>
            <person name="Kempf M."/>
            <person name="Chen F."/>
            <person name="Satomi M."/>
            <person name="Nicholson W."/>
            <person name="Kern R."/>
        </authorList>
    </citation>
    <scope>NUCLEOTIDE SEQUENCE [LARGE SCALE GENOMIC DNA]</scope>
    <source>
        <strain evidence="1 2">FO-92</strain>
    </source>
</reference>
<dbReference type="EMBL" id="PISE01000008">
    <property type="protein sequence ID" value="PKG24979.1"/>
    <property type="molecule type" value="Genomic_DNA"/>
</dbReference>
<sequence length="230" mass="26046">MKLILIIGISLFSLLLLLIFLLLVTKSTIHIRYYHKKDNDDLTIEVKLLFGLIRYKKKIPLIKIDENSPTMVVEEETKINESEAAGTKKTKQFSAEDLVAVLENAKEILWHIVGFHRIIRSFLSKVTIRNIEWSSIVGLGDAAHTGAISGALWAVKGGIIGIVSQYMCMQNMPQINIYPQFQRVASETLFKCMFQFRIGHAMFAGIKIVKFWKGGFPQIKTTDTTTSVQK</sequence>
<dbReference type="Pfam" id="PF11167">
    <property type="entry name" value="DUF2953"/>
    <property type="match status" value="1"/>
</dbReference>